<accession>A0A1F6FGY4</accession>
<reference evidence="1 2" key="1">
    <citation type="journal article" date="2016" name="Nat. Commun.">
        <title>Thousands of microbial genomes shed light on interconnected biogeochemical processes in an aquifer system.</title>
        <authorList>
            <person name="Anantharaman K."/>
            <person name="Brown C.T."/>
            <person name="Hug L.A."/>
            <person name="Sharon I."/>
            <person name="Castelle C.J."/>
            <person name="Probst A.J."/>
            <person name="Thomas B.C."/>
            <person name="Singh A."/>
            <person name="Wilkins M.J."/>
            <person name="Karaoz U."/>
            <person name="Brodie E.L."/>
            <person name="Williams K.H."/>
            <person name="Hubbard S.S."/>
            <person name="Banfield J.F."/>
        </authorList>
    </citation>
    <scope>NUCLEOTIDE SEQUENCE [LARGE SCALE GENOMIC DNA]</scope>
</reference>
<sequence>MLTSRNYFPTISPYAAKRLAENLRKIRGLRAAYLYPVFDGYQYVLVGIAEDFEICELFNAACQYSSKRHPPVTKSFTSEQLRVYEFQLLVDGFADWLKSLNLPIDHPPLLHDAVLLPEDWKNRCLELQSLYHSNTMGFLSKLIDRPRTIIFEP</sequence>
<organism evidence="1 2">
    <name type="scientific">Candidatus Kaiserbacteria bacterium RIFCSPLOWO2_12_FULL_45_26</name>
    <dbReference type="NCBI Taxonomy" id="1798525"/>
    <lineage>
        <taxon>Bacteria</taxon>
        <taxon>Candidatus Kaiseribacteriota</taxon>
    </lineage>
</organism>
<dbReference type="Proteomes" id="UP000177325">
    <property type="component" value="Unassembled WGS sequence"/>
</dbReference>
<dbReference type="EMBL" id="MFMM01000001">
    <property type="protein sequence ID" value="OGG85118.1"/>
    <property type="molecule type" value="Genomic_DNA"/>
</dbReference>
<evidence type="ECO:0000313" key="2">
    <source>
        <dbReference type="Proteomes" id="UP000177325"/>
    </source>
</evidence>
<name>A0A1F6FGY4_9BACT</name>
<comment type="caution">
    <text evidence="1">The sequence shown here is derived from an EMBL/GenBank/DDBJ whole genome shotgun (WGS) entry which is preliminary data.</text>
</comment>
<evidence type="ECO:0000313" key="1">
    <source>
        <dbReference type="EMBL" id="OGG85118.1"/>
    </source>
</evidence>
<dbReference type="AlphaFoldDB" id="A0A1F6FGY4"/>
<gene>
    <name evidence="1" type="ORF">A3G90_03600</name>
</gene>
<protein>
    <submittedName>
        <fullName evidence="1">Uncharacterized protein</fullName>
    </submittedName>
</protein>
<proteinExistence type="predicted"/>